<protein>
    <submittedName>
        <fullName evidence="5">30S ribosomal protein THX</fullName>
    </submittedName>
</protein>
<dbReference type="Pfam" id="PF17070">
    <property type="entry name" value="Thx"/>
    <property type="match status" value="1"/>
</dbReference>
<keyword evidence="2 5" id="KW-0689">Ribosomal protein</keyword>
<reference evidence="5" key="2">
    <citation type="submission" date="2021-04" db="EMBL/GenBank/DDBJ databases">
        <authorList>
            <person name="Gilroy R."/>
        </authorList>
    </citation>
    <scope>NUCLEOTIDE SEQUENCE</scope>
    <source>
        <strain evidence="5">1719</strain>
    </source>
</reference>
<sequence length="39" mass="4343">MGKGDRKTKKGKIFLGSYGKTRPRKHVNAPVGDKQKDSK</sequence>
<dbReference type="InterPro" id="IPR031414">
    <property type="entry name" value="Ribosomal_bTHX"/>
</dbReference>
<evidence type="ECO:0000256" key="1">
    <source>
        <dbReference type="ARBA" id="ARBA00010834"/>
    </source>
</evidence>
<evidence type="ECO:0000313" key="5">
    <source>
        <dbReference type="EMBL" id="HIX55053.1"/>
    </source>
</evidence>
<dbReference type="NCBIfam" id="TIGR04560">
    <property type="entry name" value="ribo_THX"/>
    <property type="match status" value="1"/>
</dbReference>
<feature type="compositionally biased region" description="Basic residues" evidence="4">
    <location>
        <begin position="1"/>
        <end position="12"/>
    </location>
</feature>
<proteinExistence type="inferred from homology"/>
<accession>A0A9D1W9R5</accession>
<evidence type="ECO:0000256" key="2">
    <source>
        <dbReference type="ARBA" id="ARBA00022980"/>
    </source>
</evidence>
<evidence type="ECO:0000313" key="6">
    <source>
        <dbReference type="Proteomes" id="UP000824156"/>
    </source>
</evidence>
<dbReference type="AlphaFoldDB" id="A0A9D1W9R5"/>
<keyword evidence="3" id="KW-0687">Ribonucleoprotein</keyword>
<organism evidence="5 6">
    <name type="scientific">Candidatus Sphingobacterium stercoripullorum</name>
    <dbReference type="NCBI Taxonomy" id="2838759"/>
    <lineage>
        <taxon>Bacteria</taxon>
        <taxon>Pseudomonadati</taxon>
        <taxon>Bacteroidota</taxon>
        <taxon>Sphingobacteriia</taxon>
        <taxon>Sphingobacteriales</taxon>
        <taxon>Sphingobacteriaceae</taxon>
        <taxon>Sphingobacterium</taxon>
    </lineage>
</organism>
<reference evidence="5" key="1">
    <citation type="journal article" date="2021" name="PeerJ">
        <title>Extensive microbial diversity within the chicken gut microbiome revealed by metagenomics and culture.</title>
        <authorList>
            <person name="Gilroy R."/>
            <person name="Ravi A."/>
            <person name="Getino M."/>
            <person name="Pursley I."/>
            <person name="Horton D.L."/>
            <person name="Alikhan N.F."/>
            <person name="Baker D."/>
            <person name="Gharbi K."/>
            <person name="Hall N."/>
            <person name="Watson M."/>
            <person name="Adriaenssens E.M."/>
            <person name="Foster-Nyarko E."/>
            <person name="Jarju S."/>
            <person name="Secka A."/>
            <person name="Antonio M."/>
            <person name="Oren A."/>
            <person name="Chaudhuri R.R."/>
            <person name="La Ragione R."/>
            <person name="Hildebrand F."/>
            <person name="Pallen M.J."/>
        </authorList>
    </citation>
    <scope>NUCLEOTIDE SEQUENCE</scope>
    <source>
        <strain evidence="5">1719</strain>
    </source>
</reference>
<dbReference type="EMBL" id="DXEZ01000230">
    <property type="protein sequence ID" value="HIX55053.1"/>
    <property type="molecule type" value="Genomic_DNA"/>
</dbReference>
<evidence type="ECO:0000256" key="3">
    <source>
        <dbReference type="ARBA" id="ARBA00023274"/>
    </source>
</evidence>
<feature type="region of interest" description="Disordered" evidence="4">
    <location>
        <begin position="1"/>
        <end position="39"/>
    </location>
</feature>
<gene>
    <name evidence="5" type="ORF">H9853_08505</name>
</gene>
<name>A0A9D1W9R5_9SPHI</name>
<comment type="caution">
    <text evidence="5">The sequence shown here is derived from an EMBL/GenBank/DDBJ whole genome shotgun (WGS) entry which is preliminary data.</text>
</comment>
<dbReference type="Proteomes" id="UP000824156">
    <property type="component" value="Unassembled WGS sequence"/>
</dbReference>
<evidence type="ECO:0000256" key="4">
    <source>
        <dbReference type="SAM" id="MobiDB-lite"/>
    </source>
</evidence>
<dbReference type="GO" id="GO:1990904">
    <property type="term" value="C:ribonucleoprotein complex"/>
    <property type="evidence" value="ECO:0007669"/>
    <property type="project" value="UniProtKB-KW"/>
</dbReference>
<comment type="similarity">
    <text evidence="1">Belongs to the bacterial ribosomal protein bTHX family.</text>
</comment>
<dbReference type="InterPro" id="IPR030826">
    <property type="entry name" value="Ribosomal_bTHX/bTHXc/bTHXm"/>
</dbReference>
<dbReference type="GO" id="GO:0005840">
    <property type="term" value="C:ribosome"/>
    <property type="evidence" value="ECO:0007669"/>
    <property type="project" value="UniProtKB-KW"/>
</dbReference>